<evidence type="ECO:0000313" key="3">
    <source>
        <dbReference type="Proteomes" id="UP000008311"/>
    </source>
</evidence>
<dbReference type="Proteomes" id="UP000008311">
    <property type="component" value="Unassembled WGS sequence"/>
</dbReference>
<evidence type="ECO:0000313" key="2">
    <source>
        <dbReference type="EMBL" id="EEF22423.1"/>
    </source>
</evidence>
<dbReference type="AlphaFoldDB" id="B9TNZ3"/>
<gene>
    <name evidence="2" type="ORF">RCOM_2083470</name>
</gene>
<proteinExistence type="predicted"/>
<keyword evidence="1" id="KW-0812">Transmembrane</keyword>
<sequence length="99" mass="10145">MPAITSRASDEALDDDTLPAPVATVAGAAETAPIATARAAKARTGAASDATPTATPITAPWSTARALSLLAAGWMLIYAAGLARAVARHWQARHLWRGL</sequence>
<keyword evidence="1" id="KW-1133">Transmembrane helix</keyword>
<reference evidence="3" key="1">
    <citation type="journal article" date="2010" name="Nat. Biotechnol.">
        <title>Draft genome sequence of the oilseed species Ricinus communis.</title>
        <authorList>
            <person name="Chan A.P."/>
            <person name="Crabtree J."/>
            <person name="Zhao Q."/>
            <person name="Lorenzi H."/>
            <person name="Orvis J."/>
            <person name="Puiu D."/>
            <person name="Melake-Berhan A."/>
            <person name="Jones K.M."/>
            <person name="Redman J."/>
            <person name="Chen G."/>
            <person name="Cahoon E.B."/>
            <person name="Gedil M."/>
            <person name="Stanke M."/>
            <person name="Haas B.J."/>
            <person name="Wortman J.R."/>
            <person name="Fraser-Liggett C.M."/>
            <person name="Ravel J."/>
            <person name="Rabinowicz P.D."/>
        </authorList>
    </citation>
    <scope>NUCLEOTIDE SEQUENCE [LARGE SCALE GENOMIC DNA]</scope>
    <source>
        <strain evidence="3">cv. Hale</strain>
    </source>
</reference>
<accession>B9TNZ3</accession>
<keyword evidence="1" id="KW-0472">Membrane</keyword>
<dbReference type="InParanoid" id="B9TNZ3"/>
<organism evidence="2 3">
    <name type="scientific">Ricinus communis</name>
    <name type="common">Castor bean</name>
    <dbReference type="NCBI Taxonomy" id="3988"/>
    <lineage>
        <taxon>Eukaryota</taxon>
        <taxon>Viridiplantae</taxon>
        <taxon>Streptophyta</taxon>
        <taxon>Embryophyta</taxon>
        <taxon>Tracheophyta</taxon>
        <taxon>Spermatophyta</taxon>
        <taxon>Magnoliopsida</taxon>
        <taxon>eudicotyledons</taxon>
        <taxon>Gunneridae</taxon>
        <taxon>Pentapetalae</taxon>
        <taxon>rosids</taxon>
        <taxon>fabids</taxon>
        <taxon>Malpighiales</taxon>
        <taxon>Euphorbiaceae</taxon>
        <taxon>Acalyphoideae</taxon>
        <taxon>Acalypheae</taxon>
        <taxon>Ricinus</taxon>
    </lineage>
</organism>
<keyword evidence="3" id="KW-1185">Reference proteome</keyword>
<feature type="non-terminal residue" evidence="2">
    <location>
        <position position="99"/>
    </location>
</feature>
<protein>
    <submittedName>
        <fullName evidence="2">Uncharacterized protein</fullName>
    </submittedName>
</protein>
<feature type="transmembrane region" description="Helical" evidence="1">
    <location>
        <begin position="66"/>
        <end position="87"/>
    </location>
</feature>
<dbReference type="EMBL" id="EQ993994">
    <property type="protein sequence ID" value="EEF22423.1"/>
    <property type="molecule type" value="Genomic_DNA"/>
</dbReference>
<evidence type="ECO:0000256" key="1">
    <source>
        <dbReference type="SAM" id="Phobius"/>
    </source>
</evidence>
<name>B9TNZ3_RICCO</name>